<organism evidence="1 2">
    <name type="scientific">Halovenus rubra</name>
    <dbReference type="NCBI Taxonomy" id="869890"/>
    <lineage>
        <taxon>Archaea</taxon>
        <taxon>Methanobacteriati</taxon>
        <taxon>Methanobacteriota</taxon>
        <taxon>Stenosarchaea group</taxon>
        <taxon>Halobacteria</taxon>
        <taxon>Halobacteriales</taxon>
        <taxon>Haloarculaceae</taxon>
        <taxon>Halovenus</taxon>
    </lineage>
</organism>
<dbReference type="Proteomes" id="UP001596414">
    <property type="component" value="Unassembled WGS sequence"/>
</dbReference>
<reference evidence="1 2" key="1">
    <citation type="journal article" date="2014" name="Int. J. Syst. Evol. Microbiol.">
        <title>Complete genome sequence of Corynebacterium casei LMG S-19264T (=DSM 44701T), isolated from a smear-ripened cheese.</title>
        <authorList>
            <consortium name="US DOE Joint Genome Institute (JGI-PGF)"/>
            <person name="Walter F."/>
            <person name="Albersmeier A."/>
            <person name="Kalinowski J."/>
            <person name="Ruckert C."/>
        </authorList>
    </citation>
    <scope>NUCLEOTIDE SEQUENCE [LARGE SCALE GENOMIC DNA]</scope>
    <source>
        <strain evidence="1 2">CGMCC 4.7215</strain>
    </source>
</reference>
<evidence type="ECO:0000313" key="2">
    <source>
        <dbReference type="Proteomes" id="UP001596414"/>
    </source>
</evidence>
<proteinExistence type="predicted"/>
<protein>
    <submittedName>
        <fullName evidence="1">Uncharacterized protein</fullName>
    </submittedName>
</protein>
<accession>A0ABD5XDA4</accession>
<gene>
    <name evidence="1" type="ORF">ACFQJ7_16580</name>
</gene>
<comment type="caution">
    <text evidence="1">The sequence shown here is derived from an EMBL/GenBank/DDBJ whole genome shotgun (WGS) entry which is preliminary data.</text>
</comment>
<dbReference type="PROSITE" id="PS51257">
    <property type="entry name" value="PROKAR_LIPOPROTEIN"/>
    <property type="match status" value="1"/>
</dbReference>
<dbReference type="EMBL" id="JBHSZQ010000051">
    <property type="protein sequence ID" value="MFC7127611.1"/>
    <property type="molecule type" value="Genomic_DNA"/>
</dbReference>
<dbReference type="AlphaFoldDB" id="A0ABD5XDA4"/>
<evidence type="ECO:0000313" key="1">
    <source>
        <dbReference type="EMBL" id="MFC7127611.1"/>
    </source>
</evidence>
<sequence>MSAPKGSRRTVLAGLATAALGGFAGCSSVPGFGNEEDITPRRWLYDPTKYTDKGFAGSVHFESPTELIELGDHLSPEVLANRGPPLYEPALERDSVEWAMMYSDTMLRAPFLRVYAGSFDAGTAKAAAAKSFDATGDGTELDGAGSFDLVQYGDDQYGLSRDGEMACVRMAASEESVRSVVDERSSSSPGIMAVSDELMDLVKKVGFDTSMSVSFNLTEDGTLERAAGYGYTADGATTTVRVVMLYADLSSSELEEVGEGVDALTDVTVGEDGKMNWLEATVETNQITFNKSPLGMT</sequence>
<dbReference type="RefSeq" id="WP_267635675.1">
    <property type="nucleotide sequence ID" value="NZ_JAODIY010000001.1"/>
</dbReference>
<name>A0ABD5XDA4_9EURY</name>